<dbReference type="PROSITE" id="PS51257">
    <property type="entry name" value="PROKAR_LIPOPROTEIN"/>
    <property type="match status" value="1"/>
</dbReference>
<dbReference type="RefSeq" id="WP_209148133.1">
    <property type="nucleotide sequence ID" value="NZ_JAGHKP010000004.1"/>
</dbReference>
<evidence type="ECO:0000256" key="1">
    <source>
        <dbReference type="ARBA" id="ARBA00004442"/>
    </source>
</evidence>
<comment type="subcellular location">
    <subcellularLocation>
        <location evidence="1">Cell outer membrane</location>
    </subcellularLocation>
</comment>
<keyword evidence="3" id="KW-0732">Signal</keyword>
<evidence type="ECO:0000256" key="3">
    <source>
        <dbReference type="ARBA" id="ARBA00022729"/>
    </source>
</evidence>
<evidence type="ECO:0000259" key="7">
    <source>
        <dbReference type="Pfam" id="PF14322"/>
    </source>
</evidence>
<evidence type="ECO:0000313" key="8">
    <source>
        <dbReference type="EMBL" id="MBO9155018.1"/>
    </source>
</evidence>
<dbReference type="EMBL" id="JAGHKP010000004">
    <property type="protein sequence ID" value="MBO9155018.1"/>
    <property type="molecule type" value="Genomic_DNA"/>
</dbReference>
<dbReference type="Pfam" id="PF14322">
    <property type="entry name" value="SusD-like_3"/>
    <property type="match status" value="1"/>
</dbReference>
<evidence type="ECO:0000313" key="9">
    <source>
        <dbReference type="Proteomes" id="UP000679126"/>
    </source>
</evidence>
<keyword evidence="4" id="KW-0472">Membrane</keyword>
<dbReference type="Proteomes" id="UP000679126">
    <property type="component" value="Unassembled WGS sequence"/>
</dbReference>
<organism evidence="8 9">
    <name type="scientific">Chitinophaga chungangae</name>
    <dbReference type="NCBI Taxonomy" id="2821488"/>
    <lineage>
        <taxon>Bacteria</taxon>
        <taxon>Pseudomonadati</taxon>
        <taxon>Bacteroidota</taxon>
        <taxon>Chitinophagia</taxon>
        <taxon>Chitinophagales</taxon>
        <taxon>Chitinophagaceae</taxon>
        <taxon>Chitinophaga</taxon>
    </lineage>
</organism>
<dbReference type="Gene3D" id="1.25.40.390">
    <property type="match status" value="1"/>
</dbReference>
<name>A0ABS3YL93_9BACT</name>
<evidence type="ECO:0000259" key="6">
    <source>
        <dbReference type="Pfam" id="PF07980"/>
    </source>
</evidence>
<protein>
    <submittedName>
        <fullName evidence="8">RagB/SusD family nutrient uptake outer membrane protein</fullName>
    </submittedName>
</protein>
<dbReference type="InterPro" id="IPR012944">
    <property type="entry name" value="SusD_RagB_dom"/>
</dbReference>
<sequence>MKRLLIFTGVCLAFTAGGCKKYLEQPPDMRAELNTPEQVSRLLGTAYPQANYMAFAEASSDNVGDKRSGTIENINTDPFQFRDVRDDQEDSPEYYWNACYTAIAAANLAIQTCDNAPDPENYRSQKGEALVARAYAHFMLVTFFSETYDPATAATAPGIPYVTEPENVVIKQYERKTVAYVYEMIEKDLLTGMPMLDNNRYSVPAYHFTTTAAYAFAARFYLFKQQWATAVTYATMVFPDNNVTPMLRPWNTTYKTMTYLELFGVYAKATEPANLLLVETPSVYGRYYYTFRYALTDALQQQIFADNVTGGDWVFWNQSYTAGGEENQLIPKINEFFVRSTVNAGIGTAYVMVPLFTAEEVLFNRAEANAHLNNTSAAIDDLNKYAATRINNYNAGAHTITAQRIRNFYGTNNLQIALLATILDFKRAEFVQEGMRWFDILRFRIPVTHTVAGGGSSTLTSTDPRRLFQIPSSAAISGIPANPR</sequence>
<dbReference type="SUPFAM" id="SSF48452">
    <property type="entry name" value="TPR-like"/>
    <property type="match status" value="1"/>
</dbReference>
<dbReference type="InterPro" id="IPR011990">
    <property type="entry name" value="TPR-like_helical_dom_sf"/>
</dbReference>
<comment type="caution">
    <text evidence="8">The sequence shown here is derived from an EMBL/GenBank/DDBJ whole genome shotgun (WGS) entry which is preliminary data.</text>
</comment>
<feature type="domain" description="SusD-like N-terminal" evidence="7">
    <location>
        <begin position="21"/>
        <end position="222"/>
    </location>
</feature>
<reference evidence="9" key="1">
    <citation type="submission" date="2021-03" db="EMBL/GenBank/DDBJ databases">
        <title>Assistant Professor.</title>
        <authorList>
            <person name="Huq M.A."/>
        </authorList>
    </citation>
    <scope>NUCLEOTIDE SEQUENCE [LARGE SCALE GENOMIC DNA]</scope>
    <source>
        <strain evidence="9">MAH-28</strain>
    </source>
</reference>
<gene>
    <name evidence="8" type="ORF">J7I43_22510</name>
</gene>
<proteinExistence type="inferred from homology"/>
<keyword evidence="5" id="KW-0998">Cell outer membrane</keyword>
<feature type="domain" description="RagB/SusD" evidence="6">
    <location>
        <begin position="319"/>
        <end position="447"/>
    </location>
</feature>
<evidence type="ECO:0000256" key="2">
    <source>
        <dbReference type="ARBA" id="ARBA00006275"/>
    </source>
</evidence>
<evidence type="ECO:0000256" key="4">
    <source>
        <dbReference type="ARBA" id="ARBA00023136"/>
    </source>
</evidence>
<accession>A0ABS3YL93</accession>
<evidence type="ECO:0000256" key="5">
    <source>
        <dbReference type="ARBA" id="ARBA00023237"/>
    </source>
</evidence>
<keyword evidence="9" id="KW-1185">Reference proteome</keyword>
<comment type="similarity">
    <text evidence="2">Belongs to the SusD family.</text>
</comment>
<dbReference type="Pfam" id="PF07980">
    <property type="entry name" value="SusD_RagB"/>
    <property type="match status" value="1"/>
</dbReference>
<dbReference type="InterPro" id="IPR033985">
    <property type="entry name" value="SusD-like_N"/>
</dbReference>